<dbReference type="OrthoDB" id="9779865at2"/>
<accession>A0A2S0WNZ4</accession>
<dbReference type="Pfam" id="PF13620">
    <property type="entry name" value="CarboxypepD_reg"/>
    <property type="match status" value="1"/>
</dbReference>
<dbReference type="Gene3D" id="2.60.40.1120">
    <property type="entry name" value="Carboxypeptidase-like, regulatory domain"/>
    <property type="match status" value="1"/>
</dbReference>
<accession>A0A5F2EWB6</accession>
<dbReference type="SUPFAM" id="SSF49464">
    <property type="entry name" value="Carboxypeptidase regulatory domain-like"/>
    <property type="match status" value="1"/>
</dbReference>
<dbReference type="Proteomes" id="UP000244384">
    <property type="component" value="Chromosome"/>
</dbReference>
<dbReference type="EMBL" id="CP026952">
    <property type="protein sequence ID" value="AWB92964.1"/>
    <property type="molecule type" value="Genomic_DNA"/>
</dbReference>
<dbReference type="AlphaFoldDB" id="A0A2S0WNZ4"/>
<reference evidence="2" key="1">
    <citation type="submission" date="2018-01" db="EMBL/GenBank/DDBJ databases">
        <authorList>
            <person name="Li J."/>
        </authorList>
    </citation>
    <scope>NUCLEOTIDE SEQUENCE [LARGE SCALE GENOMIC DNA]</scope>
    <source>
        <strain evidence="2">592</strain>
    </source>
</reference>
<sequence>MTSAATSAVTSTPRERHVRRLIGVLVAACLSVAGLTAQPAQAADTGSITGTVFTQSVGGAKTPAAEGYIYWSHAPTKDGAYSGSTGHRFTGSTFSLTGLKPGFYKFEVAQVFDAAGSSAYQREYYNDAEVVHDATAVQVVGGKASKVTDMVLEPAGQISGRVTDTAGNPIANASVSFQRSAAGGGPGVTTGPDGRYSTTTGFAKGLVKGVYRVSARHDAAPGVTSHEEKYWKNAATYATATPLTVAPGSATANIDFTLAAAPRIQLTVKDPAGKPVPNADVGVWTFSDGEWGPRRAGPNKTDGAGVYHQTVRIGERHKFFFTPPAGVGGATEWYDNAYGEAAAKEVSATSHGQVLSLTIQLGAAPAITSATPKITGTARSGKTLTVAPGTWTPVGVAVRRQWRANGVPIPGATGPTLRLSNAQAGRRITVQVTGSLDGATPVAVTSAATAAVQGVLTSAKVSISGTAKVGKKLRARTGSWGPSPVTSKYKWYRNGRAISGQKKSTYKVRKADVGKRITVRVTRSKSHYVTVSRLSSKTAKVKKK</sequence>
<gene>
    <name evidence="1" type="ORF">C3E78_12525</name>
</gene>
<dbReference type="KEGG" id="aez:C3E78_12525"/>
<dbReference type="InterPro" id="IPR008969">
    <property type="entry name" value="CarboxyPept-like_regulatory"/>
</dbReference>
<dbReference type="RefSeq" id="WP_108578870.1">
    <property type="nucleotide sequence ID" value="NZ_CP026952.1"/>
</dbReference>
<organism evidence="1 2">
    <name type="scientific">Aeromicrobium chenweiae</name>
    <dbReference type="NCBI Taxonomy" id="2079793"/>
    <lineage>
        <taxon>Bacteria</taxon>
        <taxon>Bacillati</taxon>
        <taxon>Actinomycetota</taxon>
        <taxon>Actinomycetes</taxon>
        <taxon>Propionibacteriales</taxon>
        <taxon>Nocardioidaceae</taxon>
        <taxon>Aeromicrobium</taxon>
    </lineage>
</organism>
<evidence type="ECO:0000313" key="2">
    <source>
        <dbReference type="Proteomes" id="UP000244384"/>
    </source>
</evidence>
<name>A0A2S0WNZ4_9ACTN</name>
<evidence type="ECO:0000313" key="1">
    <source>
        <dbReference type="EMBL" id="AWB92964.1"/>
    </source>
</evidence>
<keyword evidence="2" id="KW-1185">Reference proteome</keyword>
<proteinExistence type="predicted"/>
<dbReference type="Gene3D" id="2.60.40.2700">
    <property type="match status" value="2"/>
</dbReference>
<protein>
    <submittedName>
        <fullName evidence="1">Uncharacterized protein</fullName>
    </submittedName>
</protein>